<organism evidence="3 4">
    <name type="scientific">Xenorhabdus japonica</name>
    <dbReference type="NCBI Taxonomy" id="53341"/>
    <lineage>
        <taxon>Bacteria</taxon>
        <taxon>Pseudomonadati</taxon>
        <taxon>Pseudomonadota</taxon>
        <taxon>Gammaproteobacteria</taxon>
        <taxon>Enterobacterales</taxon>
        <taxon>Morganellaceae</taxon>
        <taxon>Xenorhabdus</taxon>
    </lineage>
</organism>
<evidence type="ECO:0000259" key="2">
    <source>
        <dbReference type="PROSITE" id="PS51301"/>
    </source>
</evidence>
<dbReference type="RefSeq" id="WP_092520824.1">
    <property type="nucleotide sequence ID" value="NZ_CAWRAH010000092.1"/>
</dbReference>
<feature type="domain" description="KilA-N" evidence="2">
    <location>
        <begin position="7"/>
        <end position="107"/>
    </location>
</feature>
<dbReference type="GO" id="GO:0003677">
    <property type="term" value="F:DNA binding"/>
    <property type="evidence" value="ECO:0007669"/>
    <property type="project" value="InterPro"/>
</dbReference>
<dbReference type="STRING" id="53341.SAMN05421579_14636"/>
<dbReference type="Pfam" id="PF03374">
    <property type="entry name" value="ANT"/>
    <property type="match status" value="1"/>
</dbReference>
<dbReference type="AlphaFoldDB" id="A0A1I5DUX2"/>
<proteinExistence type="predicted"/>
<evidence type="ECO:0000313" key="3">
    <source>
        <dbReference type="EMBL" id="SFO03052.1"/>
    </source>
</evidence>
<feature type="coiled-coil region" evidence="1">
    <location>
        <begin position="122"/>
        <end position="149"/>
    </location>
</feature>
<protein>
    <submittedName>
        <fullName evidence="3">Phage antirepressor protein YoqD, KilAC domain</fullName>
    </submittedName>
</protein>
<evidence type="ECO:0000313" key="4">
    <source>
        <dbReference type="Proteomes" id="UP000199011"/>
    </source>
</evidence>
<keyword evidence="4" id="KW-1185">Reference proteome</keyword>
<evidence type="ECO:0000256" key="1">
    <source>
        <dbReference type="SAM" id="Coils"/>
    </source>
</evidence>
<dbReference type="Proteomes" id="UP000199011">
    <property type="component" value="Unassembled WGS sequence"/>
</dbReference>
<dbReference type="EMBL" id="FOVO01000046">
    <property type="protein sequence ID" value="SFO03052.1"/>
    <property type="molecule type" value="Genomic_DNA"/>
</dbReference>
<reference evidence="4" key="1">
    <citation type="submission" date="2016-10" db="EMBL/GenBank/DDBJ databases">
        <authorList>
            <person name="Varghese N."/>
            <person name="Submissions S."/>
        </authorList>
    </citation>
    <scope>NUCLEOTIDE SEQUENCE [LARGE SCALE GENOMIC DNA]</scope>
    <source>
        <strain evidence="4">DSM 16522</strain>
    </source>
</reference>
<gene>
    <name evidence="3" type="ORF">SAMN05421579_14636</name>
</gene>
<dbReference type="InterPro" id="IPR018004">
    <property type="entry name" value="KilA/APSES_HTH"/>
</dbReference>
<dbReference type="InterPro" id="IPR005039">
    <property type="entry name" value="Ant_C"/>
</dbReference>
<dbReference type="Pfam" id="PF04383">
    <property type="entry name" value="KilA-N"/>
    <property type="match status" value="1"/>
</dbReference>
<accession>A0A1I5DUX2</accession>
<dbReference type="InterPro" id="IPR017880">
    <property type="entry name" value="KilA_N"/>
</dbReference>
<sequence>MLNVIDKKTLPVIAGVEITTDAEGRFNLNALHKASGREKKHGPSYWLTLEGTKQLISELQNQTTEITVVKKEGRTGGTFAHELLAIEYAGWISPKFRLQVNQTFIDYRSGRLTTPQPALPNAKQLAMMVLQAEEEKERLSLAVNQLEHQIFEDAPKVEFHDKVSASHGALSMGQAAKVLGTGRTRLFAFLRQIGWITRRNEPYQEKIQSGLMDVKLSSWEHPERGIQECVTSLITGKGLTQLQRLWTLRNQAN</sequence>
<dbReference type="SMART" id="SM01252">
    <property type="entry name" value="KilA-N"/>
    <property type="match status" value="1"/>
</dbReference>
<keyword evidence="1" id="KW-0175">Coiled coil</keyword>
<dbReference type="PROSITE" id="PS51301">
    <property type="entry name" value="KILA_N"/>
    <property type="match status" value="1"/>
</dbReference>
<name>A0A1I5DUX2_9GAMM</name>
<dbReference type="OrthoDB" id="5298460at2"/>